<proteinExistence type="predicted"/>
<gene>
    <name evidence="1" type="ORF">AKJ09_01630</name>
</gene>
<evidence type="ECO:0000313" key="1">
    <source>
        <dbReference type="EMBL" id="AKU94966.1"/>
    </source>
</evidence>
<dbReference type="STRING" id="1391654.AKJ09_01630"/>
<dbReference type="RefSeq" id="WP_146646494.1">
    <property type="nucleotide sequence ID" value="NZ_CP012333.1"/>
</dbReference>
<dbReference type="EMBL" id="CP012333">
    <property type="protein sequence ID" value="AKU94966.1"/>
    <property type="molecule type" value="Genomic_DNA"/>
</dbReference>
<sequence length="111" mass="11459">MKTTRIEACARVEQSSIVAAACGGIDIGSLVGNTPALEGSSQGTTQWIAAAALLRASWMIVPWLSIGAEVGAFVPNERTSFTLSGPPRLVYRAPPVLFGGGAGLGVTARFR</sequence>
<dbReference type="KEGG" id="llu:AKJ09_01630"/>
<keyword evidence="2" id="KW-1185">Reference proteome</keyword>
<dbReference type="Proteomes" id="UP000064967">
    <property type="component" value="Chromosome"/>
</dbReference>
<protein>
    <submittedName>
        <fullName evidence="1">Uncharacterized protein</fullName>
    </submittedName>
</protein>
<accession>A0A0K1PNJ3</accession>
<reference evidence="1 2" key="1">
    <citation type="submission" date="2015-08" db="EMBL/GenBank/DDBJ databases">
        <authorList>
            <person name="Babu N.S."/>
            <person name="Beckwith C.J."/>
            <person name="Beseler K.G."/>
            <person name="Brison A."/>
            <person name="Carone J.V."/>
            <person name="Caskin T.P."/>
            <person name="Diamond M."/>
            <person name="Durham M.E."/>
            <person name="Foxe J.M."/>
            <person name="Go M."/>
            <person name="Henderson B.A."/>
            <person name="Jones I.B."/>
            <person name="McGettigan J.A."/>
            <person name="Micheletti S.J."/>
            <person name="Nasrallah M.E."/>
            <person name="Ortiz D."/>
            <person name="Piller C.R."/>
            <person name="Privatt S.R."/>
            <person name="Schneider S.L."/>
            <person name="Sharp S."/>
            <person name="Smith T.C."/>
            <person name="Stanton J.D."/>
            <person name="Ullery H.E."/>
            <person name="Wilson R.J."/>
            <person name="Serrano M.G."/>
            <person name="Buck G."/>
            <person name="Lee V."/>
            <person name="Wang Y."/>
            <person name="Carvalho R."/>
            <person name="Voegtly L."/>
            <person name="Shi R."/>
            <person name="Duckworth R."/>
            <person name="Johnson A."/>
            <person name="Loviza R."/>
            <person name="Walstead R."/>
            <person name="Shah Z."/>
            <person name="Kiflezghi M."/>
            <person name="Wade K."/>
            <person name="Ball S.L."/>
            <person name="Bradley K.W."/>
            <person name="Asai D.J."/>
            <person name="Bowman C.A."/>
            <person name="Russell D.A."/>
            <person name="Pope W.H."/>
            <person name="Jacobs-Sera D."/>
            <person name="Hendrix R.W."/>
            <person name="Hatfull G.F."/>
        </authorList>
    </citation>
    <scope>NUCLEOTIDE SEQUENCE [LARGE SCALE GENOMIC DNA]</scope>
    <source>
        <strain evidence="1 2">DSM 27648</strain>
    </source>
</reference>
<evidence type="ECO:0000313" key="2">
    <source>
        <dbReference type="Proteomes" id="UP000064967"/>
    </source>
</evidence>
<organism evidence="1 2">
    <name type="scientific">Labilithrix luteola</name>
    <dbReference type="NCBI Taxonomy" id="1391654"/>
    <lineage>
        <taxon>Bacteria</taxon>
        <taxon>Pseudomonadati</taxon>
        <taxon>Myxococcota</taxon>
        <taxon>Polyangia</taxon>
        <taxon>Polyangiales</taxon>
        <taxon>Labilitrichaceae</taxon>
        <taxon>Labilithrix</taxon>
    </lineage>
</organism>
<dbReference type="AlphaFoldDB" id="A0A0K1PNJ3"/>
<name>A0A0K1PNJ3_9BACT</name>